<reference evidence="1" key="1">
    <citation type="submission" date="2019-09" db="EMBL/GenBank/DDBJ databases">
        <authorList>
            <consortium name="PulseNet: The National Subtyping Network for Foodborne Disease Surveillance"/>
            <person name="Tarr C.L."/>
            <person name="Trees E."/>
            <person name="Katz L.S."/>
            <person name="Carleton-Romer H.A."/>
            <person name="Stroika S."/>
            <person name="Kucerova Z."/>
            <person name="Roache K.F."/>
            <person name="Sabol A.L."/>
            <person name="Besser J."/>
            <person name="Gerner-Smidt P."/>
        </authorList>
    </citation>
    <scope>NUCLEOTIDE SEQUENCE</scope>
    <source>
        <strain evidence="1">PNUSAS095112</strain>
    </source>
</reference>
<protein>
    <submittedName>
        <fullName evidence="1">Uncharacterized protein</fullName>
    </submittedName>
</protein>
<evidence type="ECO:0000313" key="1">
    <source>
        <dbReference type="EMBL" id="ECQ9659400.1"/>
    </source>
</evidence>
<accession>A0A5Z0KTG7</accession>
<dbReference type="EMBL" id="AAKDTP010000003">
    <property type="protein sequence ID" value="ECQ9659400.1"/>
    <property type="molecule type" value="Genomic_DNA"/>
</dbReference>
<dbReference type="AlphaFoldDB" id="A0A5Z0KTG7"/>
<gene>
    <name evidence="1" type="ORF">F0404_07950</name>
</gene>
<comment type="caution">
    <text evidence="1">The sequence shown here is derived from an EMBL/GenBank/DDBJ whole genome shotgun (WGS) entry which is preliminary data.</text>
</comment>
<proteinExistence type="predicted"/>
<sequence>MSFMRLTAKTIPDGAALIRPTGSLFVGQIRYLCRHPARPVAPARPAASSSRYSRYARQAVMVRRRFR</sequence>
<name>A0A5Z0KTG7_SALER</name>
<organism evidence="1">
    <name type="scientific">Salmonella enterica</name>
    <name type="common">Salmonella choleraesuis</name>
    <dbReference type="NCBI Taxonomy" id="28901"/>
    <lineage>
        <taxon>Bacteria</taxon>
        <taxon>Pseudomonadati</taxon>
        <taxon>Pseudomonadota</taxon>
        <taxon>Gammaproteobacteria</taxon>
        <taxon>Enterobacterales</taxon>
        <taxon>Enterobacteriaceae</taxon>
        <taxon>Salmonella</taxon>
    </lineage>
</organism>